<protein>
    <submittedName>
        <fullName evidence="1">Uncharacterized protein</fullName>
    </submittedName>
</protein>
<proteinExistence type="predicted"/>
<evidence type="ECO:0000313" key="2">
    <source>
        <dbReference type="Proteomes" id="UP001189429"/>
    </source>
</evidence>
<reference evidence="1" key="1">
    <citation type="submission" date="2023-10" db="EMBL/GenBank/DDBJ databases">
        <authorList>
            <person name="Chen Y."/>
            <person name="Shah S."/>
            <person name="Dougan E. K."/>
            <person name="Thang M."/>
            <person name="Chan C."/>
        </authorList>
    </citation>
    <scope>NUCLEOTIDE SEQUENCE [LARGE SCALE GENOMIC DNA]</scope>
</reference>
<evidence type="ECO:0000313" key="1">
    <source>
        <dbReference type="EMBL" id="CAK0885807.1"/>
    </source>
</evidence>
<organism evidence="1 2">
    <name type="scientific">Prorocentrum cordatum</name>
    <dbReference type="NCBI Taxonomy" id="2364126"/>
    <lineage>
        <taxon>Eukaryota</taxon>
        <taxon>Sar</taxon>
        <taxon>Alveolata</taxon>
        <taxon>Dinophyceae</taxon>
        <taxon>Prorocentrales</taxon>
        <taxon>Prorocentraceae</taxon>
        <taxon>Prorocentrum</taxon>
    </lineage>
</organism>
<sequence length="72" mass="7208">SGGLSGTTGSTGSSIEAGLMGEATHLHAILSGMEGDANPCLIPFMPSISKSTSELKNTIDGLAKKIQGKSMS</sequence>
<gene>
    <name evidence="1" type="ORF">PCOR1329_LOCUS67308</name>
</gene>
<dbReference type="EMBL" id="CAUYUJ010018718">
    <property type="protein sequence ID" value="CAK0885807.1"/>
    <property type="molecule type" value="Genomic_DNA"/>
</dbReference>
<keyword evidence="2" id="KW-1185">Reference proteome</keyword>
<dbReference type="Proteomes" id="UP001189429">
    <property type="component" value="Unassembled WGS sequence"/>
</dbReference>
<comment type="caution">
    <text evidence="1">The sequence shown here is derived from an EMBL/GenBank/DDBJ whole genome shotgun (WGS) entry which is preliminary data.</text>
</comment>
<feature type="non-terminal residue" evidence="1">
    <location>
        <position position="1"/>
    </location>
</feature>
<accession>A0ABN9WH84</accession>
<name>A0ABN9WH84_9DINO</name>